<dbReference type="GO" id="GO:0030313">
    <property type="term" value="C:cell envelope"/>
    <property type="evidence" value="ECO:0007669"/>
    <property type="project" value="UniProtKB-SubCell"/>
</dbReference>
<protein>
    <submittedName>
        <fullName evidence="5">ABC transporter substrate-binding protein</fullName>
    </submittedName>
</protein>
<dbReference type="PATRIC" id="fig|1423781.4.peg.1120"/>
<dbReference type="InterPro" id="IPR006127">
    <property type="entry name" value="ZnuA-like"/>
</dbReference>
<evidence type="ECO:0000313" key="6">
    <source>
        <dbReference type="Proteomes" id="UP000052012"/>
    </source>
</evidence>
<dbReference type="Gene3D" id="3.40.50.1980">
    <property type="entry name" value="Nitrogenase molybdenum iron protein domain"/>
    <property type="match status" value="2"/>
</dbReference>
<evidence type="ECO:0000313" key="5">
    <source>
        <dbReference type="EMBL" id="KRM69592.1"/>
    </source>
</evidence>
<gene>
    <name evidence="5" type="ORF">FD06_GL001080</name>
</gene>
<evidence type="ECO:0000256" key="2">
    <source>
        <dbReference type="ARBA" id="ARBA00022448"/>
    </source>
</evidence>
<dbReference type="GO" id="GO:0030001">
    <property type="term" value="P:metal ion transport"/>
    <property type="evidence" value="ECO:0007669"/>
    <property type="project" value="InterPro"/>
</dbReference>
<dbReference type="PANTHER" id="PTHR42953">
    <property type="entry name" value="HIGH-AFFINITY ZINC UPTAKE SYSTEM PROTEIN ZNUA-RELATED"/>
    <property type="match status" value="1"/>
</dbReference>
<proteinExistence type="predicted"/>
<dbReference type="OrthoDB" id="9810636at2"/>
<reference evidence="5 6" key="1">
    <citation type="journal article" date="2015" name="Genome Announc.">
        <title>Expanding the biotechnology potential of lactobacilli through comparative genomics of 213 strains and associated genera.</title>
        <authorList>
            <person name="Sun Z."/>
            <person name="Harris H.M."/>
            <person name="McCann A."/>
            <person name="Guo C."/>
            <person name="Argimon S."/>
            <person name="Zhang W."/>
            <person name="Yang X."/>
            <person name="Jeffery I.B."/>
            <person name="Cooney J.C."/>
            <person name="Kagawa T.F."/>
            <person name="Liu W."/>
            <person name="Song Y."/>
            <person name="Salvetti E."/>
            <person name="Wrobel A."/>
            <person name="Rasinkangas P."/>
            <person name="Parkhill J."/>
            <person name="Rea M.C."/>
            <person name="O'Sullivan O."/>
            <person name="Ritari J."/>
            <person name="Douillard F.P."/>
            <person name="Paul Ross R."/>
            <person name="Yang R."/>
            <person name="Briner A.E."/>
            <person name="Felis G.E."/>
            <person name="de Vos W.M."/>
            <person name="Barrangou R."/>
            <person name="Klaenhammer T.R."/>
            <person name="Caufield P.W."/>
            <person name="Cui Y."/>
            <person name="Zhang H."/>
            <person name="O'Toole P.W."/>
        </authorList>
    </citation>
    <scope>NUCLEOTIDE SEQUENCE [LARGE SCALE GENOMIC DNA]</scope>
    <source>
        <strain evidence="5 6">DSM 23829</strain>
    </source>
</reference>
<evidence type="ECO:0000256" key="4">
    <source>
        <dbReference type="ARBA" id="ARBA00022729"/>
    </source>
</evidence>
<keyword evidence="2" id="KW-0813">Transport</keyword>
<evidence type="ECO:0000256" key="3">
    <source>
        <dbReference type="ARBA" id="ARBA00022723"/>
    </source>
</evidence>
<dbReference type="AlphaFoldDB" id="A0A0R2AQP8"/>
<dbReference type="EMBL" id="AYYQ01000003">
    <property type="protein sequence ID" value="KRM69592.1"/>
    <property type="molecule type" value="Genomic_DNA"/>
</dbReference>
<comment type="caution">
    <text evidence="5">The sequence shown here is derived from an EMBL/GenBank/DDBJ whole genome shotgun (WGS) entry which is preliminary data.</text>
</comment>
<dbReference type="STRING" id="1423781.FD06_GL001080"/>
<keyword evidence="6" id="KW-1185">Reference proteome</keyword>
<dbReference type="PANTHER" id="PTHR42953:SF1">
    <property type="entry name" value="METAL-BINDING PROTEIN HI_0362-RELATED"/>
    <property type="match status" value="1"/>
</dbReference>
<evidence type="ECO:0000256" key="1">
    <source>
        <dbReference type="ARBA" id="ARBA00004196"/>
    </source>
</evidence>
<keyword evidence="4" id="KW-0732">Signal</keyword>
<keyword evidence="3" id="KW-0479">Metal-binding</keyword>
<dbReference type="InterPro" id="IPR050492">
    <property type="entry name" value="Bact_metal-bind_prot9"/>
</dbReference>
<dbReference type="Pfam" id="PF01297">
    <property type="entry name" value="ZnuA"/>
    <property type="match status" value="1"/>
</dbReference>
<sequence>MIMAFVLNLSSCSQKVVKSHAKIRVVASTDTYGQVAKSVLGQNGQVISIINKSNVDPHDYQPTTITAEQISNANILISNGLGYDTWMKSISMNAKKANKIAVGEDLLHFKSGDNPHVWYKLNTITKLANYLANLFSKKDAKNSQYYHKNAAKYIKSLSGLKKQIDEIKRLNQNGKVDVSEPVFNYALSEMGYRVNNNRYALSVEKGTDPTPSQIREVENDIKYRRIRFFVNNIQDSNDIVDNFVRLAHEHDVPVVNVTETMPQNDNYKSWMLKQNQQVLKIERSKKY</sequence>
<name>A0A0R2AQP8_9LACO</name>
<comment type="subcellular location">
    <subcellularLocation>
        <location evidence="1">Cell envelope</location>
    </subcellularLocation>
</comment>
<accession>A0A0R2AQP8</accession>
<dbReference type="Proteomes" id="UP000052012">
    <property type="component" value="Unassembled WGS sequence"/>
</dbReference>
<dbReference type="SUPFAM" id="SSF53807">
    <property type="entry name" value="Helical backbone' metal receptor"/>
    <property type="match status" value="1"/>
</dbReference>
<dbReference type="GO" id="GO:0046872">
    <property type="term" value="F:metal ion binding"/>
    <property type="evidence" value="ECO:0007669"/>
    <property type="project" value="UniProtKB-KW"/>
</dbReference>
<organism evidence="5 6">
    <name type="scientific">Apilactobacillus ozensis DSM 23829 = JCM 17196</name>
    <dbReference type="NCBI Taxonomy" id="1423781"/>
    <lineage>
        <taxon>Bacteria</taxon>
        <taxon>Bacillati</taxon>
        <taxon>Bacillota</taxon>
        <taxon>Bacilli</taxon>
        <taxon>Lactobacillales</taxon>
        <taxon>Lactobacillaceae</taxon>
        <taxon>Apilactobacillus</taxon>
    </lineage>
</organism>